<name>A0A918TN93_9RHOB</name>
<organism evidence="1 2">
    <name type="scientific">Neogemmobacter tilapiae</name>
    <dbReference type="NCBI Taxonomy" id="875041"/>
    <lineage>
        <taxon>Bacteria</taxon>
        <taxon>Pseudomonadati</taxon>
        <taxon>Pseudomonadota</taxon>
        <taxon>Alphaproteobacteria</taxon>
        <taxon>Rhodobacterales</taxon>
        <taxon>Paracoccaceae</taxon>
        <taxon>Neogemmobacter</taxon>
    </lineage>
</organism>
<dbReference type="EMBL" id="BMYJ01000005">
    <property type="protein sequence ID" value="GHC55348.1"/>
    <property type="molecule type" value="Genomic_DNA"/>
</dbReference>
<dbReference type="RefSeq" id="WP_189411311.1">
    <property type="nucleotide sequence ID" value="NZ_BMYJ01000005.1"/>
</dbReference>
<accession>A0A918TN93</accession>
<evidence type="ECO:0000313" key="2">
    <source>
        <dbReference type="Proteomes" id="UP000638981"/>
    </source>
</evidence>
<evidence type="ECO:0000313" key="1">
    <source>
        <dbReference type="EMBL" id="GHC55348.1"/>
    </source>
</evidence>
<proteinExistence type="predicted"/>
<gene>
    <name evidence="1" type="ORF">GCM10007315_17820</name>
</gene>
<reference evidence="1" key="1">
    <citation type="journal article" date="2014" name="Int. J. Syst. Evol. Microbiol.">
        <title>Complete genome sequence of Corynebacterium casei LMG S-19264T (=DSM 44701T), isolated from a smear-ripened cheese.</title>
        <authorList>
            <consortium name="US DOE Joint Genome Institute (JGI-PGF)"/>
            <person name="Walter F."/>
            <person name="Albersmeier A."/>
            <person name="Kalinowski J."/>
            <person name="Ruckert C."/>
        </authorList>
    </citation>
    <scope>NUCLEOTIDE SEQUENCE</scope>
    <source>
        <strain evidence="1">KCTC 23310</strain>
    </source>
</reference>
<keyword evidence="2" id="KW-1185">Reference proteome</keyword>
<protein>
    <submittedName>
        <fullName evidence="1">Uncharacterized protein</fullName>
    </submittedName>
</protein>
<reference evidence="1" key="2">
    <citation type="submission" date="2020-09" db="EMBL/GenBank/DDBJ databases">
        <authorList>
            <person name="Sun Q."/>
            <person name="Kim S."/>
        </authorList>
    </citation>
    <scope>NUCLEOTIDE SEQUENCE</scope>
    <source>
        <strain evidence="1">KCTC 23310</strain>
    </source>
</reference>
<comment type="caution">
    <text evidence="1">The sequence shown here is derived from an EMBL/GenBank/DDBJ whole genome shotgun (WGS) entry which is preliminary data.</text>
</comment>
<dbReference type="AlphaFoldDB" id="A0A918TN93"/>
<sequence>MVFELKVLTRGIFLKNSFSDSNLIVYFEPNPERYVIAPGQEIWFRVTFNSREGTIYSDSDFMIEHHSWGIKVFPPKSADFDLVDVVAIDVDTRMSVEVAPPQSGDPDF</sequence>
<dbReference type="Proteomes" id="UP000638981">
    <property type="component" value="Unassembled WGS sequence"/>
</dbReference>